<sequence length="147" mass="16863">MFDVHTFYLETVFTDVCRSSTISGKYTKYSELGIRRLGFRPRQKNVPSSVNSIQFRDGHYDKATFFVHQNSILYFMMYVQCTHCTLTSKWSSQMFAGPVDTILYHWSLVFGSSIFLDFLSLVNFLGSSSILVDAKNSGFLVSPDSFR</sequence>
<dbReference type="EMBL" id="HBUF01093953">
    <property type="protein sequence ID" value="CAG6636391.1"/>
    <property type="molecule type" value="Transcribed_RNA"/>
</dbReference>
<proteinExistence type="predicted"/>
<protein>
    <submittedName>
        <fullName evidence="1">Uncharacterized protein</fullName>
    </submittedName>
</protein>
<reference evidence="1" key="1">
    <citation type="submission" date="2021-05" db="EMBL/GenBank/DDBJ databases">
        <authorList>
            <person name="Alioto T."/>
            <person name="Alioto T."/>
            <person name="Gomez Garrido J."/>
        </authorList>
    </citation>
    <scope>NUCLEOTIDE SEQUENCE</scope>
</reference>
<name>A0A8D8QQY4_9HEMI</name>
<organism evidence="1">
    <name type="scientific">Cacopsylla melanoneura</name>
    <dbReference type="NCBI Taxonomy" id="428564"/>
    <lineage>
        <taxon>Eukaryota</taxon>
        <taxon>Metazoa</taxon>
        <taxon>Ecdysozoa</taxon>
        <taxon>Arthropoda</taxon>
        <taxon>Hexapoda</taxon>
        <taxon>Insecta</taxon>
        <taxon>Pterygota</taxon>
        <taxon>Neoptera</taxon>
        <taxon>Paraneoptera</taxon>
        <taxon>Hemiptera</taxon>
        <taxon>Sternorrhyncha</taxon>
        <taxon>Psylloidea</taxon>
        <taxon>Psyllidae</taxon>
        <taxon>Psyllinae</taxon>
        <taxon>Cacopsylla</taxon>
    </lineage>
</organism>
<accession>A0A8D8QQY4</accession>
<dbReference type="AlphaFoldDB" id="A0A8D8QQY4"/>
<evidence type="ECO:0000313" key="1">
    <source>
        <dbReference type="EMBL" id="CAG6636391.1"/>
    </source>
</evidence>